<dbReference type="GO" id="GO:0005840">
    <property type="term" value="C:ribosome"/>
    <property type="evidence" value="ECO:0007669"/>
    <property type="project" value="UniProtKB-KW"/>
</dbReference>
<keyword evidence="3 4" id="KW-0687">Ribonucleoprotein</keyword>
<dbReference type="VEuPathDB" id="TriTrypDB:ADEAN_000433100"/>
<organism evidence="5 7">
    <name type="scientific">Angomonas deanei</name>
    <dbReference type="NCBI Taxonomy" id="59799"/>
    <lineage>
        <taxon>Eukaryota</taxon>
        <taxon>Discoba</taxon>
        <taxon>Euglenozoa</taxon>
        <taxon>Kinetoplastea</taxon>
        <taxon>Metakinetoplastina</taxon>
        <taxon>Trypanosomatida</taxon>
        <taxon>Trypanosomatidae</taxon>
        <taxon>Strigomonadinae</taxon>
        <taxon>Angomonas</taxon>
    </lineage>
</organism>
<dbReference type="AlphaFoldDB" id="S9U0D0"/>
<evidence type="ECO:0000313" key="7">
    <source>
        <dbReference type="Proteomes" id="UP000515908"/>
    </source>
</evidence>
<dbReference type="Pfam" id="PF01092">
    <property type="entry name" value="Ribosomal_S6e"/>
    <property type="match status" value="1"/>
</dbReference>
<evidence type="ECO:0000256" key="3">
    <source>
        <dbReference type="ARBA" id="ARBA00023274"/>
    </source>
</evidence>
<dbReference type="InterPro" id="IPR001377">
    <property type="entry name" value="Ribosomal_eS6"/>
</dbReference>
<dbReference type="SMART" id="SM01405">
    <property type="entry name" value="Ribosomal_S6e"/>
    <property type="match status" value="1"/>
</dbReference>
<dbReference type="Proteomes" id="UP000515908">
    <property type="component" value="Chromosome 07"/>
</dbReference>
<accession>S9U0D0</accession>
<dbReference type="EMBL" id="LR877151">
    <property type="protein sequence ID" value="CAD2216853.1"/>
    <property type="molecule type" value="Genomic_DNA"/>
</dbReference>
<evidence type="ECO:0000256" key="4">
    <source>
        <dbReference type="PIRNR" id="PIRNR002129"/>
    </source>
</evidence>
<dbReference type="PIRSF" id="PIRSF002129">
    <property type="entry name" value="Ribosom_S6_euk"/>
    <property type="match status" value="1"/>
</dbReference>
<dbReference type="Gene3D" id="1.20.5.2650">
    <property type="match status" value="1"/>
</dbReference>
<dbReference type="GO" id="GO:0003735">
    <property type="term" value="F:structural constituent of ribosome"/>
    <property type="evidence" value="ECO:0007669"/>
    <property type="project" value="InterPro"/>
</dbReference>
<dbReference type="InterPro" id="IPR018282">
    <property type="entry name" value="Ribosomal_eS6_CS"/>
</dbReference>
<reference evidence="5 7" key="1">
    <citation type="submission" date="2020-08" db="EMBL/GenBank/DDBJ databases">
        <authorList>
            <person name="Newling K."/>
            <person name="Davey J."/>
            <person name="Forrester S."/>
        </authorList>
    </citation>
    <scope>NUCLEOTIDE SEQUENCE [LARGE SCALE GENOMIC DNA]</scope>
    <source>
        <strain evidence="5">Crithidia deanei Carvalho</strain>
        <strain evidence="7">Crithidia deanei Carvalho (ATCC PRA-265)</strain>
    </source>
</reference>
<protein>
    <recommendedName>
        <fullName evidence="4">40S ribosomal protein S6</fullName>
    </recommendedName>
</protein>
<evidence type="ECO:0000313" key="6">
    <source>
        <dbReference type="EMBL" id="CAD2216854.1"/>
    </source>
</evidence>
<comment type="similarity">
    <text evidence="1 4">Belongs to the eukaryotic ribosomal protein eS6 family.</text>
</comment>
<dbReference type="VEuPathDB" id="TriTrypDB:ADEAN_000433200"/>
<dbReference type="OrthoDB" id="10260596at2759"/>
<keyword evidence="2 4" id="KW-0689">Ribosomal protein</keyword>
<keyword evidence="7" id="KW-1185">Reference proteome</keyword>
<evidence type="ECO:0000256" key="1">
    <source>
        <dbReference type="ARBA" id="ARBA00009312"/>
    </source>
</evidence>
<dbReference type="PROSITE" id="PS00578">
    <property type="entry name" value="RIBOSOMAL_S6E"/>
    <property type="match status" value="1"/>
</dbReference>
<name>S9U0D0_9TRYP</name>
<dbReference type="InterPro" id="IPR014401">
    <property type="entry name" value="Ribosomal_eS6-like"/>
</dbReference>
<evidence type="ECO:0000313" key="5">
    <source>
        <dbReference type="EMBL" id="CAD2216853.1"/>
    </source>
</evidence>
<dbReference type="GO" id="GO:0006412">
    <property type="term" value="P:translation"/>
    <property type="evidence" value="ECO:0007669"/>
    <property type="project" value="InterPro"/>
</dbReference>
<dbReference type="EMBL" id="LR877151">
    <property type="protein sequence ID" value="CAD2216854.1"/>
    <property type="molecule type" value="Genomic_DNA"/>
</dbReference>
<dbReference type="GO" id="GO:1990904">
    <property type="term" value="C:ribonucleoprotein complex"/>
    <property type="evidence" value="ECO:0007669"/>
    <property type="project" value="UniProtKB-KW"/>
</dbReference>
<dbReference type="PANTHER" id="PTHR11502">
    <property type="entry name" value="40S RIBOSOMAL PROTEIN S6"/>
    <property type="match status" value="1"/>
</dbReference>
<gene>
    <name evidence="5" type="ORF">ADEAN_000433100</name>
    <name evidence="6" type="ORF">ADEAN_000433200</name>
</gene>
<evidence type="ECO:0000256" key="2">
    <source>
        <dbReference type="ARBA" id="ARBA00022980"/>
    </source>
</evidence>
<sequence>MKLNIADNKGTGMVKQFEITDEQLRRVPLTDYQLGSEIDGGVFGDQFKGYIFRLRGGSDKDGFPMVPGVLVPSRVSLLVKRGAIGFNTFRGRNGERRRKNVRGAIVAGDIALLNVTISKKGDNEIEGLTDTVAAKRLGPKRAGKIRKLFNLGRDADLSKVVVRRRVTKEGKKDRLKSPKIQRLITPKIKARRAKKATLMIAKVRKSAEERRAYLKTVAAERRSRRQRYHAKSHNKKVALQNAEVKAMQH</sequence>
<proteinExistence type="inferred from homology"/>